<comment type="caution">
    <text evidence="8">The sequence shown here is derived from an EMBL/GenBank/DDBJ whole genome shotgun (WGS) entry which is preliminary data.</text>
</comment>
<evidence type="ECO:0000256" key="2">
    <source>
        <dbReference type="ARBA" id="ARBA00022448"/>
    </source>
</evidence>
<dbReference type="GO" id="GO:0045259">
    <property type="term" value="C:proton-transporting ATP synthase complex"/>
    <property type="evidence" value="ECO:0007669"/>
    <property type="project" value="UniProtKB-KW"/>
</dbReference>
<dbReference type="PANTHER" id="PTHR11910">
    <property type="entry name" value="ATP SYNTHASE DELTA CHAIN"/>
    <property type="match status" value="1"/>
</dbReference>
<dbReference type="PRINTS" id="PR00125">
    <property type="entry name" value="ATPASEDELTA"/>
</dbReference>
<evidence type="ECO:0000313" key="9">
    <source>
        <dbReference type="Proteomes" id="UP000239047"/>
    </source>
</evidence>
<dbReference type="Proteomes" id="UP000239047">
    <property type="component" value="Unassembled WGS sequence"/>
</dbReference>
<keyword evidence="6 7" id="KW-0066">ATP synthesis</keyword>
<dbReference type="NCBIfam" id="NF004403">
    <property type="entry name" value="PRK05758.2-4"/>
    <property type="match status" value="1"/>
</dbReference>
<dbReference type="InterPro" id="IPR026015">
    <property type="entry name" value="ATP_synth_OSCP/delta_N_sf"/>
</dbReference>
<evidence type="ECO:0000256" key="4">
    <source>
        <dbReference type="ARBA" id="ARBA00023065"/>
    </source>
</evidence>
<dbReference type="OrthoDB" id="9802471at2"/>
<evidence type="ECO:0000256" key="1">
    <source>
        <dbReference type="ARBA" id="ARBA00004370"/>
    </source>
</evidence>
<dbReference type="RefSeq" id="WP_104058589.1">
    <property type="nucleotide sequence ID" value="NZ_PREZ01000005.1"/>
</dbReference>
<keyword evidence="3 7" id="KW-0375">Hydrogen ion transport</keyword>
<evidence type="ECO:0000313" key="8">
    <source>
        <dbReference type="EMBL" id="PPA69596.1"/>
    </source>
</evidence>
<protein>
    <recommendedName>
        <fullName evidence="7">ATP synthase subunit delta</fullName>
    </recommendedName>
    <alternativeName>
        <fullName evidence="7">ATP synthase F(1) sector subunit delta</fullName>
    </alternativeName>
    <alternativeName>
        <fullName evidence="7">F-type ATPase subunit delta</fullName>
        <shortName evidence="7">F-ATPase subunit delta</shortName>
    </alternativeName>
</protein>
<proteinExistence type="inferred from homology"/>
<accession>A0A2S5G9C6</accession>
<comment type="subcellular location">
    <subcellularLocation>
        <location evidence="7">Cell membrane</location>
        <topology evidence="7">Peripheral membrane protein</topology>
    </subcellularLocation>
    <subcellularLocation>
        <location evidence="1">Membrane</location>
    </subcellularLocation>
</comment>
<organism evidence="8 9">
    <name type="scientific">Jeotgalibacillus proteolyticus</name>
    <dbReference type="NCBI Taxonomy" id="2082395"/>
    <lineage>
        <taxon>Bacteria</taxon>
        <taxon>Bacillati</taxon>
        <taxon>Bacillota</taxon>
        <taxon>Bacilli</taxon>
        <taxon>Bacillales</taxon>
        <taxon>Caryophanaceae</taxon>
        <taxon>Jeotgalibacillus</taxon>
    </lineage>
</organism>
<evidence type="ECO:0000256" key="7">
    <source>
        <dbReference type="HAMAP-Rule" id="MF_01416"/>
    </source>
</evidence>
<comment type="function">
    <text evidence="7">F(1)F(0) ATP synthase produces ATP from ADP in the presence of a proton or sodium gradient. F-type ATPases consist of two structural domains, F(1) containing the extramembraneous catalytic core and F(0) containing the membrane proton channel, linked together by a central stalk and a peripheral stalk. During catalysis, ATP synthesis in the catalytic domain of F(1) is coupled via a rotary mechanism of the central stalk subunits to proton translocation.</text>
</comment>
<dbReference type="Gene3D" id="1.10.520.20">
    <property type="entry name" value="N-terminal domain of the delta subunit of the F1F0-ATP synthase"/>
    <property type="match status" value="1"/>
</dbReference>
<comment type="similarity">
    <text evidence="7">Belongs to the ATPase delta chain family.</text>
</comment>
<keyword evidence="5 7" id="KW-0472">Membrane</keyword>
<dbReference type="GO" id="GO:0005886">
    <property type="term" value="C:plasma membrane"/>
    <property type="evidence" value="ECO:0007669"/>
    <property type="project" value="UniProtKB-SubCell"/>
</dbReference>
<dbReference type="GO" id="GO:0046933">
    <property type="term" value="F:proton-transporting ATP synthase activity, rotational mechanism"/>
    <property type="evidence" value="ECO:0007669"/>
    <property type="project" value="UniProtKB-UniRule"/>
</dbReference>
<reference evidence="8 9" key="1">
    <citation type="submission" date="2018-02" db="EMBL/GenBank/DDBJ databases">
        <title>Jeotgalibacillus proteolyticum sp. nov. a protease producing bacterium isolated from ocean sediments of Laizhou Bay.</title>
        <authorList>
            <person name="Li Y."/>
        </authorList>
    </citation>
    <scope>NUCLEOTIDE SEQUENCE [LARGE SCALE GENOMIC DNA]</scope>
    <source>
        <strain evidence="8 9">22-7</strain>
    </source>
</reference>
<comment type="function">
    <text evidence="7">This protein is part of the stalk that links CF(0) to CF(1). It either transmits conformational changes from CF(0) to CF(1) or is implicated in proton conduction.</text>
</comment>
<dbReference type="EMBL" id="PREZ01000005">
    <property type="protein sequence ID" value="PPA69596.1"/>
    <property type="molecule type" value="Genomic_DNA"/>
</dbReference>
<dbReference type="InterPro" id="IPR000711">
    <property type="entry name" value="ATPase_OSCP/dsu"/>
</dbReference>
<dbReference type="AlphaFoldDB" id="A0A2S5G9C6"/>
<evidence type="ECO:0000256" key="5">
    <source>
        <dbReference type="ARBA" id="ARBA00023136"/>
    </source>
</evidence>
<evidence type="ECO:0000256" key="6">
    <source>
        <dbReference type="ARBA" id="ARBA00023310"/>
    </source>
</evidence>
<keyword evidence="7" id="KW-1003">Cell membrane</keyword>
<keyword evidence="2 7" id="KW-0813">Transport</keyword>
<dbReference type="Pfam" id="PF00213">
    <property type="entry name" value="OSCP"/>
    <property type="match status" value="1"/>
</dbReference>
<keyword evidence="9" id="KW-1185">Reference proteome</keyword>
<keyword evidence="4 7" id="KW-0406">Ion transport</keyword>
<name>A0A2S5G9C6_9BACL</name>
<sequence>MSKSTVASRYAQALFELALQNGQVDIVEADLRVVREVFEKNPEYTLLLQSPKVTKEQKKQLIQQAFNGLSSYVINTLSILIDRRRDNEIAALADAFIELSLTSRGTAVAYVSSATKLSEADQALVSQVFAGRVGKSNLQIQNHVDSSLLGGMSVRIGNRIFDGTLRSKLQRLERELKR</sequence>
<keyword evidence="7" id="KW-0139">CF(1)</keyword>
<dbReference type="SUPFAM" id="SSF47928">
    <property type="entry name" value="N-terminal domain of the delta subunit of the F1F0-ATP synthase"/>
    <property type="match status" value="1"/>
</dbReference>
<gene>
    <name evidence="7" type="primary">atpH</name>
    <name evidence="8" type="ORF">C4B60_13690</name>
</gene>
<dbReference type="NCBIfam" id="TIGR01145">
    <property type="entry name" value="ATP_synt_delta"/>
    <property type="match status" value="1"/>
</dbReference>
<evidence type="ECO:0000256" key="3">
    <source>
        <dbReference type="ARBA" id="ARBA00022781"/>
    </source>
</evidence>
<dbReference type="HAMAP" id="MF_01416">
    <property type="entry name" value="ATP_synth_delta_bact"/>
    <property type="match status" value="1"/>
</dbReference>